<keyword evidence="3" id="KW-0833">Ubl conjugation pathway</keyword>
<name>A0A0C3CH99_PILCF</name>
<evidence type="ECO:0000256" key="3">
    <source>
        <dbReference type="ARBA" id="ARBA00022786"/>
    </source>
</evidence>
<evidence type="ECO:0000256" key="4">
    <source>
        <dbReference type="ARBA" id="ARBA00023242"/>
    </source>
</evidence>
<dbReference type="Gene3D" id="3.30.40.10">
    <property type="entry name" value="Zinc/RING finger domain, C3HC4 (zinc finger)"/>
    <property type="match status" value="1"/>
</dbReference>
<dbReference type="Pfam" id="PF17979">
    <property type="entry name" value="zf-CRD"/>
    <property type="match status" value="1"/>
</dbReference>
<dbReference type="InterPro" id="IPR052256">
    <property type="entry name" value="E3_ubiquitin-ligase_CHFR"/>
</dbReference>
<feature type="domain" description="RING-type" evidence="7">
    <location>
        <begin position="72"/>
        <end position="112"/>
    </location>
</feature>
<evidence type="ECO:0000256" key="6">
    <source>
        <dbReference type="PROSITE-ProRule" id="PRU00175"/>
    </source>
</evidence>
<dbReference type="HOGENOM" id="CLU_015200_0_0_1"/>
<evidence type="ECO:0000256" key="5">
    <source>
        <dbReference type="ARBA" id="ARBA00023306"/>
    </source>
</evidence>
<organism evidence="8 9">
    <name type="scientific">Piloderma croceum (strain F 1598)</name>
    <dbReference type="NCBI Taxonomy" id="765440"/>
    <lineage>
        <taxon>Eukaryota</taxon>
        <taxon>Fungi</taxon>
        <taxon>Dikarya</taxon>
        <taxon>Basidiomycota</taxon>
        <taxon>Agaricomycotina</taxon>
        <taxon>Agaricomycetes</taxon>
        <taxon>Agaricomycetidae</taxon>
        <taxon>Atheliales</taxon>
        <taxon>Atheliaceae</taxon>
        <taxon>Piloderma</taxon>
    </lineage>
</organism>
<dbReference type="InterPro" id="IPR001841">
    <property type="entry name" value="Znf_RING"/>
</dbReference>
<keyword evidence="9" id="KW-1185">Reference proteome</keyword>
<dbReference type="OrthoDB" id="1305878at2759"/>
<dbReference type="Proteomes" id="UP000054166">
    <property type="component" value="Unassembled WGS sequence"/>
</dbReference>
<reference evidence="8 9" key="1">
    <citation type="submission" date="2014-04" db="EMBL/GenBank/DDBJ databases">
        <authorList>
            <consortium name="DOE Joint Genome Institute"/>
            <person name="Kuo A."/>
            <person name="Tarkka M."/>
            <person name="Buscot F."/>
            <person name="Kohler A."/>
            <person name="Nagy L.G."/>
            <person name="Floudas D."/>
            <person name="Copeland A."/>
            <person name="Barry K.W."/>
            <person name="Cichocki N."/>
            <person name="Veneault-Fourrey C."/>
            <person name="LaButti K."/>
            <person name="Lindquist E.A."/>
            <person name="Lipzen A."/>
            <person name="Lundell T."/>
            <person name="Morin E."/>
            <person name="Murat C."/>
            <person name="Sun H."/>
            <person name="Tunlid A."/>
            <person name="Henrissat B."/>
            <person name="Grigoriev I.V."/>
            <person name="Hibbett D.S."/>
            <person name="Martin F."/>
            <person name="Nordberg H.P."/>
            <person name="Cantor M.N."/>
            <person name="Hua S.X."/>
        </authorList>
    </citation>
    <scope>NUCLEOTIDE SEQUENCE [LARGE SCALE GENOMIC DNA]</scope>
    <source>
        <strain evidence="8 9">F 1598</strain>
    </source>
</reference>
<comment type="subcellular location">
    <subcellularLocation>
        <location evidence="1">Nucleus</location>
    </subcellularLocation>
</comment>
<gene>
    <name evidence="8" type="ORF">PILCRDRAFT_768313</name>
</gene>
<keyword evidence="6" id="KW-0862">Zinc</keyword>
<keyword evidence="6" id="KW-0863">Zinc-finger</keyword>
<keyword evidence="4" id="KW-0539">Nucleus</keyword>
<dbReference type="PROSITE" id="PS50089">
    <property type="entry name" value="ZF_RING_2"/>
    <property type="match status" value="1"/>
</dbReference>
<accession>A0A0C3CH99</accession>
<dbReference type="PANTHER" id="PTHR16079">
    <property type="entry name" value="UBIQUITIN LIGASE PROTEIN CHFR"/>
    <property type="match status" value="1"/>
</dbReference>
<evidence type="ECO:0000256" key="1">
    <source>
        <dbReference type="ARBA" id="ARBA00004123"/>
    </source>
</evidence>
<protein>
    <recommendedName>
        <fullName evidence="7">RING-type domain-containing protein</fullName>
    </recommendedName>
</protein>
<dbReference type="InterPro" id="IPR040909">
    <property type="entry name" value="CHFR_Znf-CRD"/>
</dbReference>
<dbReference type="STRING" id="765440.A0A0C3CH99"/>
<dbReference type="GO" id="GO:0004842">
    <property type="term" value="F:ubiquitin-protein transferase activity"/>
    <property type="evidence" value="ECO:0007669"/>
    <property type="project" value="TreeGrafter"/>
</dbReference>
<dbReference type="InterPro" id="IPR013083">
    <property type="entry name" value="Znf_RING/FYVE/PHD"/>
</dbReference>
<dbReference type="GO" id="GO:0005634">
    <property type="term" value="C:nucleus"/>
    <property type="evidence" value="ECO:0007669"/>
    <property type="project" value="UniProtKB-SubCell"/>
</dbReference>
<reference evidence="9" key="2">
    <citation type="submission" date="2015-01" db="EMBL/GenBank/DDBJ databases">
        <title>Evolutionary Origins and Diversification of the Mycorrhizal Mutualists.</title>
        <authorList>
            <consortium name="DOE Joint Genome Institute"/>
            <consortium name="Mycorrhizal Genomics Consortium"/>
            <person name="Kohler A."/>
            <person name="Kuo A."/>
            <person name="Nagy L.G."/>
            <person name="Floudas D."/>
            <person name="Copeland A."/>
            <person name="Barry K.W."/>
            <person name="Cichocki N."/>
            <person name="Veneault-Fourrey C."/>
            <person name="LaButti K."/>
            <person name="Lindquist E.A."/>
            <person name="Lipzen A."/>
            <person name="Lundell T."/>
            <person name="Morin E."/>
            <person name="Murat C."/>
            <person name="Riley R."/>
            <person name="Ohm R."/>
            <person name="Sun H."/>
            <person name="Tunlid A."/>
            <person name="Henrissat B."/>
            <person name="Grigoriev I.V."/>
            <person name="Hibbett D.S."/>
            <person name="Martin F."/>
        </authorList>
    </citation>
    <scope>NUCLEOTIDE SEQUENCE [LARGE SCALE GENOMIC DNA]</scope>
    <source>
        <strain evidence="9">F 1598</strain>
    </source>
</reference>
<proteinExistence type="predicted"/>
<keyword evidence="5" id="KW-0131">Cell cycle</keyword>
<dbReference type="AlphaFoldDB" id="A0A0C3CH99"/>
<dbReference type="InParanoid" id="A0A0C3CH99"/>
<dbReference type="SUPFAM" id="SSF57850">
    <property type="entry name" value="RING/U-box"/>
    <property type="match status" value="1"/>
</dbReference>
<dbReference type="GO" id="GO:0016567">
    <property type="term" value="P:protein ubiquitination"/>
    <property type="evidence" value="ECO:0007669"/>
    <property type="project" value="TreeGrafter"/>
</dbReference>
<evidence type="ECO:0000259" key="7">
    <source>
        <dbReference type="PROSITE" id="PS50089"/>
    </source>
</evidence>
<dbReference type="GO" id="GO:0006511">
    <property type="term" value="P:ubiquitin-dependent protein catabolic process"/>
    <property type="evidence" value="ECO:0007669"/>
    <property type="project" value="TreeGrafter"/>
</dbReference>
<sequence length="414" mass="45754">MGSLLSRSGPASSYANVLKRRASPSFESLEDDTSRKRLKEDVNDNAIDSGSNQNLLMTQHAFADDLAQELNCGCCSELCYHPVVVSPCQHFFCGSCCVLWIRNGGSNCPACRGISTSVTPSRPLEAVIDVLLRAYPAKIRAEGERIQADEVYKAGTPLRIPTPREASPEPNLNQNADFARPCPHCLPGNPYGWRCPQPIPDPVSDPDHAWHFDDGTPPGHLYCGNCENLLAIGAPTTTKCDMCQVSFCGVGVQGRCIASPLQSQHPHGISDVGDLIQMPELYECFGSNTVEVEYLLDYVTAQGLTPRHIYREIVTNLQSQPTGFKLLIELELFVDLHGVAPGVDPNPDAPRTKICRLCAAEILLWGLKDWWVRERQKGYLDESVSKRKDCPEGSECSKQKDLGWCFVFLRRAYI</sequence>
<keyword evidence="6" id="KW-0479">Metal-binding</keyword>
<evidence type="ECO:0000313" key="8">
    <source>
        <dbReference type="EMBL" id="KIM89127.1"/>
    </source>
</evidence>
<dbReference type="GO" id="GO:0008270">
    <property type="term" value="F:zinc ion binding"/>
    <property type="evidence" value="ECO:0007669"/>
    <property type="project" value="UniProtKB-KW"/>
</dbReference>
<evidence type="ECO:0000313" key="9">
    <source>
        <dbReference type="Proteomes" id="UP000054166"/>
    </source>
</evidence>
<dbReference type="EMBL" id="KN832975">
    <property type="protein sequence ID" value="KIM89127.1"/>
    <property type="molecule type" value="Genomic_DNA"/>
</dbReference>
<keyword evidence="2" id="KW-0808">Transferase</keyword>
<dbReference type="PANTHER" id="PTHR16079:SF4">
    <property type="entry name" value="E3 UBIQUITIN-PROTEIN LIGASE CHFR"/>
    <property type="match status" value="1"/>
</dbReference>
<evidence type="ECO:0000256" key="2">
    <source>
        <dbReference type="ARBA" id="ARBA00022679"/>
    </source>
</evidence>